<dbReference type="SUPFAM" id="SSF161266">
    <property type="entry name" value="Gam-like"/>
    <property type="match status" value="1"/>
</dbReference>
<gene>
    <name evidence="1" type="ORF">SBA_ch1_24060</name>
</gene>
<dbReference type="Proteomes" id="UP001059971">
    <property type="component" value="Chromosome 1"/>
</dbReference>
<proteinExistence type="predicted"/>
<dbReference type="InterPro" id="IPR009951">
    <property type="entry name" value="Host-nuc_inhib_Gam"/>
</dbReference>
<reference evidence="1" key="1">
    <citation type="submission" date="2018-07" db="EMBL/GenBank/DDBJ databases">
        <title>Complete genome sequence of Sphingomonas bisphenolicum strain AO1, a bisphenol A degradative bacterium isolated from Japanese farm field.</title>
        <authorList>
            <person name="Murakami M."/>
            <person name="Koh M."/>
            <person name="Koba S."/>
            <person name="Matsumura Y."/>
        </authorList>
    </citation>
    <scope>NUCLEOTIDE SEQUENCE</scope>
    <source>
        <strain evidence="1">AO1</strain>
    </source>
</reference>
<evidence type="ECO:0000313" key="2">
    <source>
        <dbReference type="Proteomes" id="UP001059971"/>
    </source>
</evidence>
<name>A0ABM7G2T6_9SPHN</name>
<accession>A0ABM7G2T6</accession>
<evidence type="ECO:0000313" key="1">
    <source>
        <dbReference type="EMBL" id="BBF70206.1"/>
    </source>
</evidence>
<dbReference type="Pfam" id="PF07352">
    <property type="entry name" value="Phage_Mu_Gam"/>
    <property type="match status" value="1"/>
</dbReference>
<keyword evidence="2" id="KW-1185">Reference proteome</keyword>
<protein>
    <submittedName>
        <fullName evidence="1">Uncharacterized protein</fullName>
    </submittedName>
</protein>
<sequence>MSRVRSPAQRAPQTPEQATALCARFVERSAQAALIIQTRDEVIALANQVADTELVPITAELKDIEKQLKPFFAAHYDALTGGKRKSIELGGCYLGYRLDKASVAFAHGKDDDMAVTLRAAELSDYVRTKHSPDKVAILKALEAERDQLFLLSAGKPDLLDRPLEEITPLHILGFSIKQGESFYLERVGQDRAVEP</sequence>
<dbReference type="RefSeq" id="WP_261934616.1">
    <property type="nucleotide sequence ID" value="NZ_AP018817.1"/>
</dbReference>
<organism evidence="1 2">
    <name type="scientific">Sphingomonas bisphenolicum</name>
    <dbReference type="NCBI Taxonomy" id="296544"/>
    <lineage>
        <taxon>Bacteria</taxon>
        <taxon>Pseudomonadati</taxon>
        <taxon>Pseudomonadota</taxon>
        <taxon>Alphaproteobacteria</taxon>
        <taxon>Sphingomonadales</taxon>
        <taxon>Sphingomonadaceae</taxon>
        <taxon>Sphingomonas</taxon>
    </lineage>
</organism>
<dbReference type="EMBL" id="AP018817">
    <property type="protein sequence ID" value="BBF70206.1"/>
    <property type="molecule type" value="Genomic_DNA"/>
</dbReference>